<reference evidence="4" key="1">
    <citation type="submission" date="2025-08" db="UniProtKB">
        <authorList>
            <consortium name="Ensembl"/>
        </authorList>
    </citation>
    <scope>IDENTIFICATION</scope>
</reference>
<organism evidence="4 5">
    <name type="scientific">Varanus komodoensis</name>
    <name type="common">Komodo dragon</name>
    <dbReference type="NCBI Taxonomy" id="61221"/>
    <lineage>
        <taxon>Eukaryota</taxon>
        <taxon>Metazoa</taxon>
        <taxon>Chordata</taxon>
        <taxon>Craniata</taxon>
        <taxon>Vertebrata</taxon>
        <taxon>Euteleostomi</taxon>
        <taxon>Lepidosauria</taxon>
        <taxon>Squamata</taxon>
        <taxon>Bifurcata</taxon>
        <taxon>Unidentata</taxon>
        <taxon>Episquamata</taxon>
        <taxon>Toxicofera</taxon>
        <taxon>Anguimorpha</taxon>
        <taxon>Paleoanguimorpha</taxon>
        <taxon>Varanoidea</taxon>
        <taxon>Varanidae</taxon>
        <taxon>Varanus</taxon>
    </lineage>
</organism>
<accession>A0A8D2LCU9</accession>
<reference evidence="4" key="2">
    <citation type="submission" date="2025-09" db="UniProtKB">
        <authorList>
            <consortium name="Ensembl"/>
        </authorList>
    </citation>
    <scope>IDENTIFICATION</scope>
</reference>
<dbReference type="InterPro" id="IPR050916">
    <property type="entry name" value="SCAN-C2H2_zinc_finger"/>
</dbReference>
<dbReference type="Pfam" id="PF02023">
    <property type="entry name" value="SCAN"/>
    <property type="match status" value="1"/>
</dbReference>
<dbReference type="Ensembl" id="ENSVKKT00000020244.1">
    <property type="protein sequence ID" value="ENSVKKP00000019757.1"/>
    <property type="gene ID" value="ENSVKKG00000013381.1"/>
</dbReference>
<evidence type="ECO:0000256" key="2">
    <source>
        <dbReference type="SAM" id="MobiDB-lite"/>
    </source>
</evidence>
<evidence type="ECO:0000313" key="4">
    <source>
        <dbReference type="Ensembl" id="ENSVKKP00000019757.1"/>
    </source>
</evidence>
<dbReference type="OMA" id="LERAKWA"/>
<dbReference type="PROSITE" id="PS50804">
    <property type="entry name" value="SCAN_BOX"/>
    <property type="match status" value="1"/>
</dbReference>
<feature type="compositionally biased region" description="Basic residues" evidence="2">
    <location>
        <begin position="203"/>
        <end position="215"/>
    </location>
</feature>
<sequence>MLACLPAGEPVLSSRAGSGGAAPPRAPRGRVKQEPGEGPEQAWEAQWQAFLRTVGSPQPGWAVPLPPEEPSPWDDAEAFLASFEQVAEACRWPRADWAARLLPALRGEAEQAFRGLEAQDREDYGKVKAAILRGDALRRERHRQLFRRFCYQEAEEPRAAYGRLQELCHRWLKAERLSKEQILELLILEQFLAILPPETQRARRLLRPGSTRRRPSGPASWPFPAPTGSPHAGRPCPSSAQPMFPGS</sequence>
<evidence type="ECO:0000256" key="1">
    <source>
        <dbReference type="ARBA" id="ARBA00023242"/>
    </source>
</evidence>
<dbReference type="SUPFAM" id="SSF47353">
    <property type="entry name" value="Retrovirus capsid dimerization domain-like"/>
    <property type="match status" value="1"/>
</dbReference>
<dbReference type="PANTHER" id="PTHR45935:SF15">
    <property type="entry name" value="SCAN BOX DOMAIN-CONTAINING PROTEIN"/>
    <property type="match status" value="1"/>
</dbReference>
<keyword evidence="1" id="KW-0539">Nucleus</keyword>
<dbReference type="PANTHER" id="PTHR45935">
    <property type="entry name" value="PROTEIN ZBED8-RELATED"/>
    <property type="match status" value="1"/>
</dbReference>
<keyword evidence="5" id="KW-1185">Reference proteome</keyword>
<dbReference type="CDD" id="cd07936">
    <property type="entry name" value="SCAN"/>
    <property type="match status" value="1"/>
</dbReference>
<dbReference type="InterPro" id="IPR003309">
    <property type="entry name" value="SCAN_dom"/>
</dbReference>
<evidence type="ECO:0000259" key="3">
    <source>
        <dbReference type="PROSITE" id="PS50804"/>
    </source>
</evidence>
<name>A0A8D2LCU9_VARKO</name>
<dbReference type="Gene3D" id="1.10.4020.10">
    <property type="entry name" value="DNA breaking-rejoining enzymes"/>
    <property type="match status" value="1"/>
</dbReference>
<protein>
    <recommendedName>
        <fullName evidence="3">SCAN box domain-containing protein</fullName>
    </recommendedName>
</protein>
<feature type="domain" description="SCAN box" evidence="3">
    <location>
        <begin position="143"/>
        <end position="210"/>
    </location>
</feature>
<proteinExistence type="predicted"/>
<dbReference type="SMART" id="SM00431">
    <property type="entry name" value="SCAN"/>
    <property type="match status" value="1"/>
</dbReference>
<dbReference type="InterPro" id="IPR038269">
    <property type="entry name" value="SCAN_sf"/>
</dbReference>
<dbReference type="AlphaFoldDB" id="A0A8D2LCU9"/>
<feature type="region of interest" description="Disordered" evidence="2">
    <location>
        <begin position="203"/>
        <end position="247"/>
    </location>
</feature>
<evidence type="ECO:0000313" key="5">
    <source>
        <dbReference type="Proteomes" id="UP000694545"/>
    </source>
</evidence>
<dbReference type="Proteomes" id="UP000694545">
    <property type="component" value="Unplaced"/>
</dbReference>
<feature type="region of interest" description="Disordered" evidence="2">
    <location>
        <begin position="1"/>
        <end position="42"/>
    </location>
</feature>